<name>A0A1L0CUK8_9ASCO</name>
<gene>
    <name evidence="1" type="ORF">SAMEA4029010_CIC11G00000004381</name>
</gene>
<evidence type="ECO:0000313" key="1">
    <source>
        <dbReference type="EMBL" id="SGZ47315.1"/>
    </source>
</evidence>
<keyword evidence="2" id="KW-1185">Reference proteome</keyword>
<reference evidence="1 2" key="1">
    <citation type="submission" date="2016-10" db="EMBL/GenBank/DDBJ databases">
        <authorList>
            <person name="de Groot N.N."/>
        </authorList>
    </citation>
    <scope>NUCLEOTIDE SEQUENCE [LARGE SCALE GENOMIC DNA]</scope>
    <source>
        <strain evidence="1 2">CBS 141442</strain>
    </source>
</reference>
<evidence type="ECO:0000313" key="2">
    <source>
        <dbReference type="Proteomes" id="UP000182334"/>
    </source>
</evidence>
<dbReference type="Proteomes" id="UP000182334">
    <property type="component" value="Chromosome I"/>
</dbReference>
<protein>
    <submittedName>
        <fullName evidence="1">CIC11C00000004381</fullName>
    </submittedName>
</protein>
<organism evidence="1 2">
    <name type="scientific">Sungouiella intermedia</name>
    <dbReference type="NCBI Taxonomy" id="45354"/>
    <lineage>
        <taxon>Eukaryota</taxon>
        <taxon>Fungi</taxon>
        <taxon>Dikarya</taxon>
        <taxon>Ascomycota</taxon>
        <taxon>Saccharomycotina</taxon>
        <taxon>Pichiomycetes</taxon>
        <taxon>Metschnikowiaceae</taxon>
        <taxon>Sungouiella</taxon>
    </lineage>
</organism>
<dbReference type="AlphaFoldDB" id="A0A1L0CUK8"/>
<accession>A0A1L0CUK8</accession>
<proteinExistence type="predicted"/>
<dbReference type="Pfam" id="PF17316">
    <property type="entry name" value="Perilipin_2"/>
    <property type="match status" value="1"/>
</dbReference>
<sequence>MSNATFVTTAAPLADSVTPVAPSEVTPISNVRHKTWAHLLEYPTVLEVHKSMESSRWVRPWKVPLMDSFETVSNIQPFKFAYETGDRWTESGLEVLDGYFPSLKTVECQDISNLVTQPARSLHFIAVKGVVEPTAKSINDTRIFVHHAVLDSRATQMAKKVANPVAGTLNLILDSTCRVVLPSVDLEAGGDLSELRKTKVKIGNLVTLKRKPTETAHSASTVAPVGSAAN</sequence>
<dbReference type="OrthoDB" id="376826at2759"/>
<dbReference type="EMBL" id="LT635756">
    <property type="protein sequence ID" value="SGZ47315.1"/>
    <property type="molecule type" value="Genomic_DNA"/>
</dbReference>